<keyword evidence="3" id="KW-1185">Reference proteome</keyword>
<protein>
    <submittedName>
        <fullName evidence="2">DUF4296 domain-containing protein</fullName>
    </submittedName>
</protein>
<dbReference type="Pfam" id="PF14129">
    <property type="entry name" value="DUF4296"/>
    <property type="match status" value="1"/>
</dbReference>
<feature type="domain" description="DUF4296" evidence="1">
    <location>
        <begin position="21"/>
        <end position="105"/>
    </location>
</feature>
<proteinExistence type="predicted"/>
<reference evidence="2 3" key="1">
    <citation type="submission" date="2024-04" db="EMBL/GenBank/DDBJ databases">
        <title>Novel genus in family Flammeovirgaceae.</title>
        <authorList>
            <person name="Nguyen T.H."/>
            <person name="Vuong T.Q."/>
            <person name="Le H."/>
            <person name="Kim S.-G."/>
        </authorList>
    </citation>
    <scope>NUCLEOTIDE SEQUENCE [LARGE SCALE GENOMIC DNA]</scope>
    <source>
        <strain evidence="2 3">JCM 23209</strain>
    </source>
</reference>
<organism evidence="2 3">
    <name type="scientific">Rapidithrix thailandica</name>
    <dbReference type="NCBI Taxonomy" id="413964"/>
    <lineage>
        <taxon>Bacteria</taxon>
        <taxon>Pseudomonadati</taxon>
        <taxon>Bacteroidota</taxon>
        <taxon>Cytophagia</taxon>
        <taxon>Cytophagales</taxon>
        <taxon>Flammeovirgaceae</taxon>
        <taxon>Rapidithrix</taxon>
    </lineage>
</organism>
<evidence type="ECO:0000313" key="3">
    <source>
        <dbReference type="Proteomes" id="UP001403385"/>
    </source>
</evidence>
<name>A0AAW9S772_9BACT</name>
<sequence length="119" mass="14085">MKRVLPLFLLLFAACSNEKLPEGVLDHKTMIEVLADRNILEVQVFQEKTSMNVKEILFDSLFFLKLQERGIDTVTYKHSDRYYNDNPQELQTIYKALEDTLNQRMERIMQKRMDKGDTP</sequence>
<evidence type="ECO:0000259" key="1">
    <source>
        <dbReference type="Pfam" id="PF14129"/>
    </source>
</evidence>
<dbReference type="RefSeq" id="WP_346819390.1">
    <property type="nucleotide sequence ID" value="NZ_JBDKWZ010000001.1"/>
</dbReference>
<dbReference type="EMBL" id="JBDKWZ010000001">
    <property type="protein sequence ID" value="MEN7546606.1"/>
    <property type="molecule type" value="Genomic_DNA"/>
</dbReference>
<accession>A0AAW9S772</accession>
<evidence type="ECO:0000313" key="2">
    <source>
        <dbReference type="EMBL" id="MEN7546606.1"/>
    </source>
</evidence>
<dbReference type="Proteomes" id="UP001403385">
    <property type="component" value="Unassembled WGS sequence"/>
</dbReference>
<dbReference type="PROSITE" id="PS51257">
    <property type="entry name" value="PROKAR_LIPOPROTEIN"/>
    <property type="match status" value="1"/>
</dbReference>
<dbReference type="AlphaFoldDB" id="A0AAW9S772"/>
<gene>
    <name evidence="2" type="ORF">AAG747_01725</name>
</gene>
<dbReference type="InterPro" id="IPR025381">
    <property type="entry name" value="DUF4296"/>
</dbReference>
<comment type="caution">
    <text evidence="2">The sequence shown here is derived from an EMBL/GenBank/DDBJ whole genome shotgun (WGS) entry which is preliminary data.</text>
</comment>